<evidence type="ECO:0000313" key="9">
    <source>
        <dbReference type="EMBL" id="NMH95609.1"/>
    </source>
</evidence>
<keyword evidence="3 7" id="KW-0812">Transmembrane</keyword>
<evidence type="ECO:0000256" key="3">
    <source>
        <dbReference type="ARBA" id="ARBA00022692"/>
    </source>
</evidence>
<keyword evidence="10" id="KW-1185">Reference proteome</keyword>
<feature type="transmembrane region" description="Helical" evidence="7">
    <location>
        <begin position="310"/>
        <end position="329"/>
    </location>
</feature>
<comment type="caution">
    <text evidence="9">The sequence shown here is derived from an EMBL/GenBank/DDBJ whole genome shotgun (WGS) entry which is preliminary data.</text>
</comment>
<evidence type="ECO:0000256" key="4">
    <source>
        <dbReference type="ARBA" id="ARBA00022989"/>
    </source>
</evidence>
<keyword evidence="4 7" id="KW-1133">Transmembrane helix</keyword>
<feature type="transmembrane region" description="Helical" evidence="7">
    <location>
        <begin position="428"/>
        <end position="447"/>
    </location>
</feature>
<dbReference type="InterPro" id="IPR036259">
    <property type="entry name" value="MFS_trans_sf"/>
</dbReference>
<evidence type="ECO:0000256" key="2">
    <source>
        <dbReference type="ARBA" id="ARBA00022475"/>
    </source>
</evidence>
<dbReference type="Pfam" id="PF00083">
    <property type="entry name" value="Sugar_tr"/>
    <property type="match status" value="1"/>
</dbReference>
<dbReference type="PROSITE" id="PS50850">
    <property type="entry name" value="MFS"/>
    <property type="match status" value="1"/>
</dbReference>
<feature type="transmembrane region" description="Helical" evidence="7">
    <location>
        <begin position="276"/>
        <end position="298"/>
    </location>
</feature>
<feature type="domain" description="Major facilitator superfamily (MFS) profile" evidence="8">
    <location>
        <begin position="72"/>
        <end position="454"/>
    </location>
</feature>
<dbReference type="InterPro" id="IPR001958">
    <property type="entry name" value="Tet-R_TetA/multi-R_MdtG-like"/>
</dbReference>
<dbReference type="PANTHER" id="PTHR43124">
    <property type="entry name" value="PURINE EFFLUX PUMP PBUE"/>
    <property type="match status" value="1"/>
</dbReference>
<feature type="transmembrane region" description="Helical" evidence="7">
    <location>
        <begin position="227"/>
        <end position="245"/>
    </location>
</feature>
<dbReference type="InterPro" id="IPR020846">
    <property type="entry name" value="MFS_dom"/>
</dbReference>
<dbReference type="Gene3D" id="1.20.1720.10">
    <property type="entry name" value="Multidrug resistance protein D"/>
    <property type="match status" value="1"/>
</dbReference>
<feature type="transmembrane region" description="Helical" evidence="7">
    <location>
        <begin position="136"/>
        <end position="157"/>
    </location>
</feature>
<evidence type="ECO:0000256" key="7">
    <source>
        <dbReference type="SAM" id="Phobius"/>
    </source>
</evidence>
<accession>A0A848DSZ8</accession>
<dbReference type="GO" id="GO:0005886">
    <property type="term" value="C:plasma membrane"/>
    <property type="evidence" value="ECO:0007669"/>
    <property type="project" value="UniProtKB-SubCell"/>
</dbReference>
<dbReference type="PRINTS" id="PR01035">
    <property type="entry name" value="TCRTETA"/>
</dbReference>
<sequence>MSAAYPSGPAGNPAPPGRVHPIGRRPIAANPDSPRSVANDRRRGVSVSDGSGSQAAGAGSGVADRSERLPREIWVLVAAAFVIAIGYGLVAPALPAFARSFDVGVTAASVVVSLFAVFRLGFAPASGRLVGRFGELRVYVVGLSLSALSTGATAFAADYWQLLIFRGMGGIGSTMFTVSAISLLVRLAPPHLRGRASGMWATGFLLGNIAGPLLGGLLIAVSLRAPFVVYAVALVVALVLTGLLLRGRTGPATATDPEAMPAATFRSALGHPTYRAALAASFANGWAVFGVRVALVPLFVVEVLRQQESWAGYALAVFAAGNAATLLAAGRFADRRGRRPPVLAGLVISAVGMAWLGFTESLPIFLGVSLLTGIGSGLVNPPMTAAVADVIGSKARGGTVLAGFQMAADLGAILGPVLAGAVAELSGFGAAFALTGAISALALVFWLRAPETLPARAAAPSAEGAPGGSAPGTTALEEAAPGTAPQDLPSARPAGPAA</sequence>
<keyword evidence="5 7" id="KW-0472">Membrane</keyword>
<feature type="transmembrane region" description="Helical" evidence="7">
    <location>
        <begin position="364"/>
        <end position="388"/>
    </location>
</feature>
<feature type="compositionally biased region" description="Low complexity" evidence="6">
    <location>
        <begin position="1"/>
        <end position="11"/>
    </location>
</feature>
<reference evidence="9 10" key="1">
    <citation type="submission" date="2020-04" db="EMBL/GenBank/DDBJ databases">
        <authorList>
            <person name="Klaysubun C."/>
            <person name="Duangmal K."/>
            <person name="Lipun K."/>
        </authorList>
    </citation>
    <scope>NUCLEOTIDE SEQUENCE [LARGE SCALE GENOMIC DNA]</scope>
    <source>
        <strain evidence="9 10">DSM 45300</strain>
    </source>
</reference>
<evidence type="ECO:0000256" key="1">
    <source>
        <dbReference type="ARBA" id="ARBA00004651"/>
    </source>
</evidence>
<dbReference type="CDD" id="cd17325">
    <property type="entry name" value="MFS_MdtG_SLC18_like"/>
    <property type="match status" value="1"/>
</dbReference>
<feature type="transmembrane region" description="Helical" evidence="7">
    <location>
        <begin position="341"/>
        <end position="358"/>
    </location>
</feature>
<evidence type="ECO:0000313" key="10">
    <source>
        <dbReference type="Proteomes" id="UP000586918"/>
    </source>
</evidence>
<dbReference type="GO" id="GO:0022857">
    <property type="term" value="F:transmembrane transporter activity"/>
    <property type="evidence" value="ECO:0007669"/>
    <property type="project" value="InterPro"/>
</dbReference>
<protein>
    <submittedName>
        <fullName evidence="9">MFS transporter</fullName>
    </submittedName>
</protein>
<gene>
    <name evidence="9" type="ORF">HF519_29555</name>
</gene>
<dbReference type="PANTHER" id="PTHR43124:SF3">
    <property type="entry name" value="CHLORAMPHENICOL EFFLUX PUMP RV0191"/>
    <property type="match status" value="1"/>
</dbReference>
<dbReference type="Pfam" id="PF07690">
    <property type="entry name" value="MFS_1"/>
    <property type="match status" value="1"/>
</dbReference>
<comment type="subcellular location">
    <subcellularLocation>
        <location evidence="1">Cell membrane</location>
        <topology evidence="1">Multi-pass membrane protein</topology>
    </subcellularLocation>
</comment>
<feature type="region of interest" description="Disordered" evidence="6">
    <location>
        <begin position="1"/>
        <end position="63"/>
    </location>
</feature>
<feature type="compositionally biased region" description="Low complexity" evidence="6">
    <location>
        <begin position="45"/>
        <end position="63"/>
    </location>
</feature>
<dbReference type="InterPro" id="IPR011701">
    <property type="entry name" value="MFS"/>
</dbReference>
<dbReference type="AlphaFoldDB" id="A0A848DSZ8"/>
<dbReference type="SUPFAM" id="SSF103473">
    <property type="entry name" value="MFS general substrate transporter"/>
    <property type="match status" value="1"/>
</dbReference>
<dbReference type="EMBL" id="JAAXKZ010000223">
    <property type="protein sequence ID" value="NMH95609.1"/>
    <property type="molecule type" value="Genomic_DNA"/>
</dbReference>
<dbReference type="InterPro" id="IPR050189">
    <property type="entry name" value="MFS_Efflux_Transporters"/>
</dbReference>
<feature type="region of interest" description="Disordered" evidence="6">
    <location>
        <begin position="458"/>
        <end position="498"/>
    </location>
</feature>
<proteinExistence type="predicted"/>
<feature type="transmembrane region" description="Helical" evidence="7">
    <location>
        <begin position="103"/>
        <end position="124"/>
    </location>
</feature>
<evidence type="ECO:0000256" key="5">
    <source>
        <dbReference type="ARBA" id="ARBA00023136"/>
    </source>
</evidence>
<dbReference type="Proteomes" id="UP000586918">
    <property type="component" value="Unassembled WGS sequence"/>
</dbReference>
<feature type="transmembrane region" description="Helical" evidence="7">
    <location>
        <begin position="400"/>
        <end position="422"/>
    </location>
</feature>
<keyword evidence="2" id="KW-1003">Cell membrane</keyword>
<dbReference type="InterPro" id="IPR005828">
    <property type="entry name" value="MFS_sugar_transport-like"/>
</dbReference>
<dbReference type="Gene3D" id="1.20.1250.20">
    <property type="entry name" value="MFS general substrate transporter like domains"/>
    <property type="match status" value="1"/>
</dbReference>
<feature type="transmembrane region" description="Helical" evidence="7">
    <location>
        <begin position="73"/>
        <end position="97"/>
    </location>
</feature>
<evidence type="ECO:0000259" key="8">
    <source>
        <dbReference type="PROSITE" id="PS50850"/>
    </source>
</evidence>
<organism evidence="9 10">
    <name type="scientific">Pseudonocardia bannensis</name>
    <dbReference type="NCBI Taxonomy" id="630973"/>
    <lineage>
        <taxon>Bacteria</taxon>
        <taxon>Bacillati</taxon>
        <taxon>Actinomycetota</taxon>
        <taxon>Actinomycetes</taxon>
        <taxon>Pseudonocardiales</taxon>
        <taxon>Pseudonocardiaceae</taxon>
        <taxon>Pseudonocardia</taxon>
    </lineage>
</organism>
<evidence type="ECO:0000256" key="6">
    <source>
        <dbReference type="SAM" id="MobiDB-lite"/>
    </source>
</evidence>
<feature type="transmembrane region" description="Helical" evidence="7">
    <location>
        <begin position="163"/>
        <end position="187"/>
    </location>
</feature>
<feature type="transmembrane region" description="Helical" evidence="7">
    <location>
        <begin position="199"/>
        <end position="221"/>
    </location>
</feature>
<name>A0A848DSZ8_9PSEU</name>